<accession>A0A5M9K268</accession>
<evidence type="ECO:0000256" key="1">
    <source>
        <dbReference type="SAM" id="Phobius"/>
    </source>
</evidence>
<dbReference type="EMBL" id="VICG01000002">
    <property type="protein sequence ID" value="KAA8574917.1"/>
    <property type="molecule type" value="Genomic_DNA"/>
</dbReference>
<dbReference type="Proteomes" id="UP000322873">
    <property type="component" value="Unassembled WGS sequence"/>
</dbReference>
<keyword evidence="1" id="KW-1133">Transmembrane helix</keyword>
<organism evidence="2 3">
    <name type="scientific">Monilinia fructicola</name>
    <name type="common">Brown rot fungus</name>
    <name type="synonym">Ciboria fructicola</name>
    <dbReference type="NCBI Taxonomy" id="38448"/>
    <lineage>
        <taxon>Eukaryota</taxon>
        <taxon>Fungi</taxon>
        <taxon>Dikarya</taxon>
        <taxon>Ascomycota</taxon>
        <taxon>Pezizomycotina</taxon>
        <taxon>Leotiomycetes</taxon>
        <taxon>Helotiales</taxon>
        <taxon>Sclerotiniaceae</taxon>
        <taxon>Monilinia</taxon>
    </lineage>
</organism>
<dbReference type="AlphaFoldDB" id="A0A5M9K268"/>
<gene>
    <name evidence="2" type="ORF">EYC84_004154</name>
</gene>
<keyword evidence="1" id="KW-0812">Transmembrane</keyword>
<comment type="caution">
    <text evidence="2">The sequence shown here is derived from an EMBL/GenBank/DDBJ whole genome shotgun (WGS) entry which is preliminary data.</text>
</comment>
<sequence length="152" mass="17092">MKIQQRTNPSWALKYSQSTPKTHSFDGGMIYSSKAMQSMCYRSCITFSCSGAGSQPAFGYRATSKRCGSKRTNLQTVELTGLCSFTLATNDLDQFLTFHAYIGLTCFNFGIIVELPPSFHCMLMLGVRNFWIVLLIHLFRIPSLQEHKLGVN</sequence>
<name>A0A5M9K268_MONFR</name>
<feature type="transmembrane region" description="Helical" evidence="1">
    <location>
        <begin position="119"/>
        <end position="139"/>
    </location>
</feature>
<evidence type="ECO:0000313" key="3">
    <source>
        <dbReference type="Proteomes" id="UP000322873"/>
    </source>
</evidence>
<protein>
    <submittedName>
        <fullName evidence="2">Uncharacterized protein</fullName>
    </submittedName>
</protein>
<feature type="transmembrane region" description="Helical" evidence="1">
    <location>
        <begin position="95"/>
        <end position="113"/>
    </location>
</feature>
<keyword evidence="3" id="KW-1185">Reference proteome</keyword>
<proteinExistence type="predicted"/>
<keyword evidence="1" id="KW-0472">Membrane</keyword>
<reference evidence="2 3" key="1">
    <citation type="submission" date="2019-06" db="EMBL/GenBank/DDBJ databases">
        <title>Genome Sequence of the Brown Rot Fungal Pathogen Monilinia fructicola.</title>
        <authorList>
            <person name="De Miccolis Angelini R.M."/>
            <person name="Landi L."/>
            <person name="Abate D."/>
            <person name="Pollastro S."/>
            <person name="Romanazzi G."/>
            <person name="Faretra F."/>
        </authorList>
    </citation>
    <scope>NUCLEOTIDE SEQUENCE [LARGE SCALE GENOMIC DNA]</scope>
    <source>
        <strain evidence="2 3">Mfrc123</strain>
    </source>
</reference>
<evidence type="ECO:0000313" key="2">
    <source>
        <dbReference type="EMBL" id="KAA8574917.1"/>
    </source>
</evidence>